<keyword evidence="4" id="KW-0067">ATP-binding</keyword>
<reference evidence="7" key="1">
    <citation type="submission" date="2017-08" db="EMBL/GenBank/DDBJ databases">
        <title>Direct submision.</title>
        <authorList>
            <person name="Kim S.-J."/>
            <person name="Rhee S.-K."/>
        </authorList>
    </citation>
    <scope>NUCLEOTIDE SEQUENCE [LARGE SCALE GENOMIC DNA]</scope>
    <source>
        <strain evidence="7">GI5</strain>
    </source>
</reference>
<comment type="similarity">
    <text evidence="1">Belongs to the protein kinase superfamily. ADCK protein kinase family.</text>
</comment>
<dbReference type="Proteomes" id="UP000235116">
    <property type="component" value="Chromosome"/>
</dbReference>
<dbReference type="EMBL" id="CP022684">
    <property type="protein sequence ID" value="AUM14996.1"/>
    <property type="molecule type" value="Genomic_DNA"/>
</dbReference>
<dbReference type="PANTHER" id="PTHR43851">
    <property type="match status" value="1"/>
</dbReference>
<evidence type="ECO:0000256" key="4">
    <source>
        <dbReference type="ARBA" id="ARBA00022840"/>
    </source>
</evidence>
<protein>
    <submittedName>
        <fullName evidence="6">ABC transporter</fullName>
    </submittedName>
</protein>
<dbReference type="PROSITE" id="PS50011">
    <property type="entry name" value="PROTEIN_KINASE_DOM"/>
    <property type="match status" value="1"/>
</dbReference>
<dbReference type="InterPro" id="IPR051409">
    <property type="entry name" value="Atypical_kinase_ADCK"/>
</dbReference>
<accession>A0A2K9LRN0</accession>
<dbReference type="PANTHER" id="PTHR43851:SF3">
    <property type="entry name" value="COENZYME Q8"/>
    <property type="match status" value="1"/>
</dbReference>
<dbReference type="GO" id="GO:0006744">
    <property type="term" value="P:ubiquinone biosynthetic process"/>
    <property type="evidence" value="ECO:0007669"/>
    <property type="project" value="TreeGrafter"/>
</dbReference>
<dbReference type="Gene3D" id="1.10.510.10">
    <property type="entry name" value="Transferase(Phosphotransferase) domain 1"/>
    <property type="match status" value="1"/>
</dbReference>
<dbReference type="CDD" id="cd13970">
    <property type="entry name" value="ABC1_ADCK3"/>
    <property type="match status" value="1"/>
</dbReference>
<dbReference type="InterPro" id="IPR000719">
    <property type="entry name" value="Prot_kinase_dom"/>
</dbReference>
<dbReference type="AlphaFoldDB" id="A0A2K9LRN0"/>
<dbReference type="InterPro" id="IPR034646">
    <property type="entry name" value="ADCK3_dom"/>
</dbReference>
<evidence type="ECO:0000256" key="2">
    <source>
        <dbReference type="ARBA" id="ARBA00022679"/>
    </source>
</evidence>
<organism evidence="6 7">
    <name type="scientific">Ketobacter alkanivorans</name>
    <dbReference type="NCBI Taxonomy" id="1917421"/>
    <lineage>
        <taxon>Bacteria</taxon>
        <taxon>Pseudomonadati</taxon>
        <taxon>Pseudomonadota</taxon>
        <taxon>Gammaproteobacteria</taxon>
        <taxon>Pseudomonadales</taxon>
        <taxon>Ketobacteraceae</taxon>
        <taxon>Ketobacter</taxon>
    </lineage>
</organism>
<name>A0A2K9LRN0_9GAMM</name>
<dbReference type="InterPro" id="IPR004147">
    <property type="entry name" value="ABC1_dom"/>
</dbReference>
<evidence type="ECO:0000256" key="1">
    <source>
        <dbReference type="ARBA" id="ARBA00009670"/>
    </source>
</evidence>
<dbReference type="KEGG" id="kak:Kalk_16880"/>
<dbReference type="SUPFAM" id="SSF56112">
    <property type="entry name" value="Protein kinase-like (PK-like)"/>
    <property type="match status" value="1"/>
</dbReference>
<evidence type="ECO:0000313" key="7">
    <source>
        <dbReference type="Proteomes" id="UP000235116"/>
    </source>
</evidence>
<gene>
    <name evidence="6" type="ORF">Kalk_16880</name>
</gene>
<sequence>MSASIAKNVASHKVKGLFRDEQSHAQSQEQLYTDIGKQIAQTLGEMKGAVMKVGQIASQVKDMLPEEVASALEVLQKESPPMPYPMIRRQLIKALGDTPENLFAHFDETPFAAASIGQVHRALTKDGEECVVKIQYPGVKESCDSDLKHLKRALKLAGLVKVNPEVIDQTFEEIRRMLYEELDYVHEAENIKLFRDYYQDHPYIIMPELIESLSSETVLTLSYVPGDSLQQVKQPQYSQDTINLIGYRIFETFGKQIYDLHAVHSDPHPGNFAFRPDGSIVLYDFGAVKRIPKETIEKLRGLVADAIEGKVDTLDKHLLAIGVRQEGGKKPDPEFYGEWLDIFMAPFRSYDPFDFSASNLHKRVLGKVKRDGLKYIGSFQPSPETMHVDRVISGHYWTMVDLGVNVSFRPLVDQIVLRKAA</sequence>
<dbReference type="Pfam" id="PF03109">
    <property type="entry name" value="ABC1"/>
    <property type="match status" value="1"/>
</dbReference>
<keyword evidence="3" id="KW-0547">Nucleotide-binding</keyword>
<dbReference type="GO" id="GO:0004672">
    <property type="term" value="F:protein kinase activity"/>
    <property type="evidence" value="ECO:0007669"/>
    <property type="project" value="InterPro"/>
</dbReference>
<evidence type="ECO:0000313" key="6">
    <source>
        <dbReference type="EMBL" id="AUM14996.1"/>
    </source>
</evidence>
<proteinExistence type="inferred from homology"/>
<feature type="domain" description="Protein kinase" evidence="5">
    <location>
        <begin position="105"/>
        <end position="421"/>
    </location>
</feature>
<evidence type="ECO:0000256" key="3">
    <source>
        <dbReference type="ARBA" id="ARBA00022741"/>
    </source>
</evidence>
<keyword evidence="7" id="KW-1185">Reference proteome</keyword>
<keyword evidence="2" id="KW-0808">Transferase</keyword>
<dbReference type="InterPro" id="IPR011009">
    <property type="entry name" value="Kinase-like_dom_sf"/>
</dbReference>
<dbReference type="OrthoDB" id="9795390at2"/>
<evidence type="ECO:0000259" key="5">
    <source>
        <dbReference type="PROSITE" id="PS50011"/>
    </source>
</evidence>
<dbReference type="GO" id="GO:0005524">
    <property type="term" value="F:ATP binding"/>
    <property type="evidence" value="ECO:0007669"/>
    <property type="project" value="UniProtKB-KW"/>
</dbReference>